<dbReference type="Gene3D" id="3.40.720.10">
    <property type="entry name" value="Alkaline Phosphatase, subunit A"/>
    <property type="match status" value="1"/>
</dbReference>
<dbReference type="EMBL" id="AP026866">
    <property type="protein sequence ID" value="BDS07589.1"/>
    <property type="molecule type" value="Genomic_DNA"/>
</dbReference>
<keyword evidence="1" id="KW-0732">Signal</keyword>
<evidence type="ECO:0000313" key="3">
    <source>
        <dbReference type="EMBL" id="BDS07589.1"/>
    </source>
</evidence>
<dbReference type="Pfam" id="PF07691">
    <property type="entry name" value="PA14"/>
    <property type="match status" value="1"/>
</dbReference>
<dbReference type="PROSITE" id="PS51820">
    <property type="entry name" value="PA14"/>
    <property type="match status" value="1"/>
</dbReference>
<dbReference type="Gene3D" id="2.60.40.3440">
    <property type="match status" value="1"/>
</dbReference>
<evidence type="ECO:0000259" key="2">
    <source>
        <dbReference type="PROSITE" id="PS51820"/>
    </source>
</evidence>
<feature type="chain" id="PRO_5043983687" description="PA14 domain-containing protein" evidence="1">
    <location>
        <begin position="21"/>
        <end position="1090"/>
    </location>
</feature>
<dbReference type="SUPFAM" id="SSF53649">
    <property type="entry name" value="Alkaline phosphatase-like"/>
    <property type="match status" value="1"/>
</dbReference>
<dbReference type="InterPro" id="IPR052701">
    <property type="entry name" value="GAG_Ulvan_Degrading_Sulfatases"/>
</dbReference>
<dbReference type="SUPFAM" id="SSF56988">
    <property type="entry name" value="Anthrax protective antigen"/>
    <property type="match status" value="1"/>
</dbReference>
<name>A0AAT9FNR8_9BACT</name>
<organism evidence="3">
    <name type="scientific">Oceaniferula spumae</name>
    <dbReference type="NCBI Taxonomy" id="2979115"/>
    <lineage>
        <taxon>Bacteria</taxon>
        <taxon>Pseudomonadati</taxon>
        <taxon>Verrucomicrobiota</taxon>
        <taxon>Verrucomicrobiia</taxon>
        <taxon>Verrucomicrobiales</taxon>
        <taxon>Verrucomicrobiaceae</taxon>
        <taxon>Oceaniferula</taxon>
    </lineage>
</organism>
<dbReference type="PANTHER" id="PTHR43751">
    <property type="entry name" value="SULFATASE"/>
    <property type="match status" value="1"/>
</dbReference>
<feature type="domain" description="PA14" evidence="2">
    <location>
        <begin position="534"/>
        <end position="671"/>
    </location>
</feature>
<dbReference type="InterPro" id="IPR037524">
    <property type="entry name" value="PA14/GLEYA"/>
</dbReference>
<proteinExistence type="predicted"/>
<dbReference type="PANTHER" id="PTHR43751:SF3">
    <property type="entry name" value="SULFATASE N-TERMINAL DOMAIN-CONTAINING PROTEIN"/>
    <property type="match status" value="1"/>
</dbReference>
<evidence type="ECO:0000256" key="1">
    <source>
        <dbReference type="SAM" id="SignalP"/>
    </source>
</evidence>
<dbReference type="Gene3D" id="2.60.120.380">
    <property type="match status" value="1"/>
</dbReference>
<protein>
    <recommendedName>
        <fullName evidence="2">PA14 domain-containing protein</fullName>
    </recommendedName>
</protein>
<dbReference type="SMART" id="SM00758">
    <property type="entry name" value="PA14"/>
    <property type="match status" value="1"/>
</dbReference>
<feature type="signal peptide" evidence="1">
    <location>
        <begin position="1"/>
        <end position="20"/>
    </location>
</feature>
<dbReference type="AlphaFoldDB" id="A0AAT9FNR8"/>
<dbReference type="InterPro" id="IPR000917">
    <property type="entry name" value="Sulfatase_N"/>
</dbReference>
<dbReference type="InterPro" id="IPR011658">
    <property type="entry name" value="PA14_dom"/>
</dbReference>
<accession>A0AAT9FNR8</accession>
<dbReference type="Pfam" id="PF00884">
    <property type="entry name" value="Sulfatase"/>
    <property type="match status" value="1"/>
</dbReference>
<gene>
    <name evidence="3" type="ORF">NT6N_26290</name>
</gene>
<dbReference type="InterPro" id="IPR017850">
    <property type="entry name" value="Alkaline_phosphatase_core_sf"/>
</dbReference>
<dbReference type="KEGG" id="osu:NT6N_26290"/>
<sequence>MNHLTKIITCLACAVFPLHAAPNIIFFFVDDLGYGDIGCFWQDAKTGTQKFDTPHIDTMAAEGAKLTHHYISASVCAPSRASLMQGRHQGHSDVRNSQFDKALPNNHTMSDMLKRAGYRTIHVGKAGLAGGKVGGLAGTGSQNLAAHPLDRGFDEFFGYLFHSDGHEHFPSNGTTNKSAHIYNGYQQITNASVDLYTTDAWTAYAKNAIITEHNDGDDQPFFLYLAYDTPHFKMQRPAVAYPTGGGLTGGIQWTTATDGAGNIRYASTADGTGTVDGYNHPDNNTSWPTSNQQHVGMIRRLDNSIGDIMKLLKDLGIDDNTICIFSSDNGPHNEGNNPRYFESYANMEGVKRDMWEAGIRVPTVVRWPTHITGATGNPGNIHEISYPSAIWDWMPTFAELADIPAPAWCDGVSLVPTLTGTGTQRDKGYLYFEFNASGSTPNWSEFPNHRGETKGQMQCLRIGDHMGIRTGISSATDDFQIYNSVLDPGQATNLAASMPALQTQMKNLALQARRPAGHAVRPYDSANLAPVSVTTVQGLEYSTYEGDWTYVPEFRDMPPVSNGNTTNLNLSVRSRNIDCGILFTGYVQIPTAGSYTFYLSSDDGANMFVHDAHVIDDDFNHNGSEQSGSVNLGAGMHPIRIYYRHGATGTHALNVSWQGPSISKQSIPDTAFFRFGTPPPEPVANPDNASTSGTTPISIPVLGNDSDDGAPAALSIQSITQPGFGTANISGSNITYTADAGKFGTDQFSYTITDGQFTATATVTVDVQVPSQSSVLLHTDFTGFSTSGTTLSGFSWSSDEGEQDNASTSLLLAGSASGFLTTNPAAAGSGPAVGVAGNVETIGPWNTSFTFTPTQEYDLSSFEVSSYSINSGGNHQGASHSVNWALEISSAGSYFNGNTTEIEPGGNAPQLFTIETNGTRLNADTTYTFKLTVSSTANAGNNIALDSLTLRQSPFPQTPRATWYYTHFGIPSPTSAQWQADTDNDGSNQLAEYAFGGNPHVSDASAVTPTANYNDTSDKLNVTFTRRKAGSHDLTYSVQVSDDLSTWTLPSTEISAISHPILGSDFEQVVVETDGSSPASVRRFIRIKAE</sequence>
<reference evidence="3" key="1">
    <citation type="submission" date="2024-07" db="EMBL/GenBank/DDBJ databases">
        <title>Complete genome sequence of Verrucomicrobiaceae bacterium NT6N.</title>
        <authorList>
            <person name="Huang C."/>
            <person name="Takami H."/>
            <person name="Hamasaki K."/>
        </authorList>
    </citation>
    <scope>NUCLEOTIDE SEQUENCE</scope>
    <source>
        <strain evidence="3">NT6N</strain>
    </source>
</reference>
<dbReference type="Pfam" id="PF17963">
    <property type="entry name" value="Big_9"/>
    <property type="match status" value="1"/>
</dbReference>